<gene>
    <name evidence="2" type="ORF">GCM10010178_89270</name>
</gene>
<feature type="domain" description="DinB-like" evidence="1">
    <location>
        <begin position="46"/>
        <end position="182"/>
    </location>
</feature>
<dbReference type="Gene3D" id="1.20.120.450">
    <property type="entry name" value="dinb family like domain"/>
    <property type="match status" value="1"/>
</dbReference>
<keyword evidence="2" id="KW-0808">Transferase</keyword>
<dbReference type="GO" id="GO:0008168">
    <property type="term" value="F:methyltransferase activity"/>
    <property type="evidence" value="ECO:0007669"/>
    <property type="project" value="UniProtKB-KW"/>
</dbReference>
<evidence type="ECO:0000259" key="1">
    <source>
        <dbReference type="Pfam" id="PF12867"/>
    </source>
</evidence>
<dbReference type="Pfam" id="PF12867">
    <property type="entry name" value="DinB_2"/>
    <property type="match status" value="1"/>
</dbReference>
<accession>A0ABQ2VHV2</accession>
<sequence length="190" mass="21439">MVPVGAGSAGPVTAITQLALLWGVLRCEECDYKYDLALAGQVSALARHYVAEYAEPLTSDPAALRRRGTPQLWSPLEYACHVRDVLLVQRERLLAARRSDSPVTEPMGRDERVEHDGYIDQEPADVARQLHDAALLFAHGLDRLGPEDWERTLSVPYPEIAVRTLSWFAVHTLHELRHHLLDIRRQLEHA</sequence>
<comment type="caution">
    <text evidence="2">The sequence shown here is derived from an EMBL/GenBank/DDBJ whole genome shotgun (WGS) entry which is preliminary data.</text>
</comment>
<organism evidence="2 3">
    <name type="scientific">Lentzea flava</name>
    <dbReference type="NCBI Taxonomy" id="103732"/>
    <lineage>
        <taxon>Bacteria</taxon>
        <taxon>Bacillati</taxon>
        <taxon>Actinomycetota</taxon>
        <taxon>Actinomycetes</taxon>
        <taxon>Pseudonocardiales</taxon>
        <taxon>Pseudonocardiaceae</taxon>
        <taxon>Lentzea</taxon>
    </lineage>
</organism>
<dbReference type="GO" id="GO:0032259">
    <property type="term" value="P:methylation"/>
    <property type="evidence" value="ECO:0007669"/>
    <property type="project" value="UniProtKB-KW"/>
</dbReference>
<keyword evidence="3" id="KW-1185">Reference proteome</keyword>
<dbReference type="InterPro" id="IPR024775">
    <property type="entry name" value="DinB-like"/>
</dbReference>
<reference evidence="3" key="1">
    <citation type="journal article" date="2019" name="Int. J. Syst. Evol. Microbiol.">
        <title>The Global Catalogue of Microorganisms (GCM) 10K type strain sequencing project: providing services to taxonomists for standard genome sequencing and annotation.</title>
        <authorList>
            <consortium name="The Broad Institute Genomics Platform"/>
            <consortium name="The Broad Institute Genome Sequencing Center for Infectious Disease"/>
            <person name="Wu L."/>
            <person name="Ma J."/>
        </authorList>
    </citation>
    <scope>NUCLEOTIDE SEQUENCE [LARGE SCALE GENOMIC DNA]</scope>
    <source>
        <strain evidence="3">JCM 3296</strain>
    </source>
</reference>
<protein>
    <submittedName>
        <fullName evidence="2">Methyltransferase type 12</fullName>
    </submittedName>
</protein>
<dbReference type="InterPro" id="IPR034660">
    <property type="entry name" value="DinB/YfiT-like"/>
</dbReference>
<proteinExistence type="predicted"/>
<dbReference type="SUPFAM" id="SSF109854">
    <property type="entry name" value="DinB/YfiT-like putative metalloenzymes"/>
    <property type="match status" value="1"/>
</dbReference>
<evidence type="ECO:0000313" key="3">
    <source>
        <dbReference type="Proteomes" id="UP000649573"/>
    </source>
</evidence>
<dbReference type="Proteomes" id="UP000649573">
    <property type="component" value="Unassembled WGS sequence"/>
</dbReference>
<keyword evidence="2" id="KW-0489">Methyltransferase</keyword>
<evidence type="ECO:0000313" key="2">
    <source>
        <dbReference type="EMBL" id="GGU85241.1"/>
    </source>
</evidence>
<dbReference type="EMBL" id="BMRE01000094">
    <property type="protein sequence ID" value="GGU85241.1"/>
    <property type="molecule type" value="Genomic_DNA"/>
</dbReference>
<name>A0ABQ2VHV2_9PSEU</name>